<evidence type="ECO:0000313" key="5">
    <source>
        <dbReference type="Proteomes" id="UP000198976"/>
    </source>
</evidence>
<dbReference type="CDD" id="cd02440">
    <property type="entry name" value="AdoMet_MTases"/>
    <property type="match status" value="1"/>
</dbReference>
<reference evidence="4 5" key="1">
    <citation type="submission" date="2016-10" db="EMBL/GenBank/DDBJ databases">
        <authorList>
            <person name="Varghese N."/>
            <person name="Submissions S."/>
        </authorList>
    </citation>
    <scope>NUCLEOTIDE SEQUENCE [LARGE SCALE GENOMIC DNA]</scope>
    <source>
        <strain evidence="4 5">DSM 9169</strain>
    </source>
</reference>
<keyword evidence="2" id="KW-0808">Transferase</keyword>
<evidence type="ECO:0000259" key="3">
    <source>
        <dbReference type="Pfam" id="PF05175"/>
    </source>
</evidence>
<dbReference type="EMBL" id="LT629792">
    <property type="protein sequence ID" value="SDT90980.1"/>
    <property type="molecule type" value="Genomic_DNA"/>
</dbReference>
<dbReference type="Pfam" id="PF05175">
    <property type="entry name" value="MTS"/>
    <property type="match status" value="1"/>
</dbReference>
<dbReference type="RefSeq" id="WP_092648462.1">
    <property type="nucleotide sequence ID" value="NZ_LT629792.1"/>
</dbReference>
<proteinExistence type="predicted"/>
<sequence>MTDQYFTNAAPAEESELRRIDVALRGHDFRAWVSDHVFSANRLDLGTRQLLAEAPTPPSSGTFVDVGCGWGPIALAMALESPEAQVWAVDVTDRALDLTRRNATAAGVSNITAYRAPAALAKAHSENVRFDLIWSNPPVRIGKKALRELLTQWLNLLADEGEAYLVVQRNLGADSLISWLCEQGWDAGKIASKKGYRIIRVARR</sequence>
<dbReference type="InterPro" id="IPR046977">
    <property type="entry name" value="RsmC/RlmG"/>
</dbReference>
<organism evidence="4 5">
    <name type="scientific">Schaalia radingae</name>
    <dbReference type="NCBI Taxonomy" id="131110"/>
    <lineage>
        <taxon>Bacteria</taxon>
        <taxon>Bacillati</taxon>
        <taxon>Actinomycetota</taxon>
        <taxon>Actinomycetes</taxon>
        <taxon>Actinomycetales</taxon>
        <taxon>Actinomycetaceae</taxon>
        <taxon>Schaalia</taxon>
    </lineage>
</organism>
<name>A0ABY0V6L9_9ACTO</name>
<keyword evidence="5" id="KW-1185">Reference proteome</keyword>
<accession>A0ABY0V6L9</accession>
<keyword evidence="1 4" id="KW-0489">Methyltransferase</keyword>
<dbReference type="GO" id="GO:0008168">
    <property type="term" value="F:methyltransferase activity"/>
    <property type="evidence" value="ECO:0007669"/>
    <property type="project" value="UniProtKB-KW"/>
</dbReference>
<protein>
    <submittedName>
        <fullName evidence="4">Methyltransferase small domain-containing protein</fullName>
    </submittedName>
</protein>
<evidence type="ECO:0000256" key="1">
    <source>
        <dbReference type="ARBA" id="ARBA00022603"/>
    </source>
</evidence>
<dbReference type="SUPFAM" id="SSF53335">
    <property type="entry name" value="S-adenosyl-L-methionine-dependent methyltransferases"/>
    <property type="match status" value="1"/>
</dbReference>
<gene>
    <name evidence="4" type="ORF">SAMN04489714_0800</name>
</gene>
<dbReference type="Proteomes" id="UP000198976">
    <property type="component" value="Chromosome I"/>
</dbReference>
<dbReference type="GO" id="GO:0032259">
    <property type="term" value="P:methylation"/>
    <property type="evidence" value="ECO:0007669"/>
    <property type="project" value="UniProtKB-KW"/>
</dbReference>
<feature type="domain" description="Methyltransferase small" evidence="3">
    <location>
        <begin position="35"/>
        <end position="199"/>
    </location>
</feature>
<evidence type="ECO:0000256" key="2">
    <source>
        <dbReference type="ARBA" id="ARBA00022679"/>
    </source>
</evidence>
<dbReference type="PANTHER" id="PTHR47816:SF4">
    <property type="entry name" value="RIBOSOMAL RNA SMALL SUBUNIT METHYLTRANSFERASE C"/>
    <property type="match status" value="1"/>
</dbReference>
<evidence type="ECO:0000313" key="4">
    <source>
        <dbReference type="EMBL" id="SDT90980.1"/>
    </source>
</evidence>
<dbReference type="InterPro" id="IPR007848">
    <property type="entry name" value="Small_mtfrase_dom"/>
</dbReference>
<dbReference type="PANTHER" id="PTHR47816">
    <property type="entry name" value="RIBOSOMAL RNA SMALL SUBUNIT METHYLTRANSFERASE C"/>
    <property type="match status" value="1"/>
</dbReference>
<dbReference type="Gene3D" id="3.40.50.150">
    <property type="entry name" value="Vaccinia Virus protein VP39"/>
    <property type="match status" value="1"/>
</dbReference>
<dbReference type="InterPro" id="IPR029063">
    <property type="entry name" value="SAM-dependent_MTases_sf"/>
</dbReference>